<keyword evidence="1" id="KW-0472">Membrane</keyword>
<evidence type="ECO:0000313" key="3">
    <source>
        <dbReference type="Proteomes" id="UP000515369"/>
    </source>
</evidence>
<dbReference type="Gene3D" id="2.130.10.10">
    <property type="entry name" value="YVTN repeat-like/Quinoprotein amine dehydrogenase"/>
    <property type="match status" value="1"/>
</dbReference>
<accession>A0A7G5GQD5</accession>
<dbReference type="KEGG" id="sfol:H3H32_24305"/>
<dbReference type="RefSeq" id="WP_182458189.1">
    <property type="nucleotide sequence ID" value="NZ_CP059732.1"/>
</dbReference>
<keyword evidence="3" id="KW-1185">Reference proteome</keyword>
<sequence>MCFRRYFQKRRAEKQLKRLTEAERQAILKESPLDVFWAQGTGFAILKKDEPDSAKSYVHGIDEMDGRFAEDWIIRKYLLANHENRDKVCIGIIIFGAALGGIMSFFTGRNSGQASYFAATAPVKAITLPLPFPTDVRYQASPDSTVLLGTVKHEPGLFTISAFDRATAKKLWQLPFIGNVVGQTSRHVLVYEAKTSTVHFINPRTGETTRKVSPEPAPLTSPSSLYAGMAFTDDLYLTTKPLYQDVIANRQTDTSWKIGITAKSWVNNETVWFLPPVKQIVITDYQPIIKGNKVLVINTEQKIGEGHSYQIVSLKTGEELHRSVTEGTYYPLNNDLFIERTNAFVRRLDPFTQQETWRLNGDFSCGQVWQHGEQISIISRHPTGTRNTVRIVNSVSGKLRTQFDLPFINEADIKGAYLTSYNQLFLHFEQSDFSNPGTLLYDYWVRYDPQTQKALWRTDFHSESISSLLPFLTL</sequence>
<dbReference type="Proteomes" id="UP000515369">
    <property type="component" value="Chromosome"/>
</dbReference>
<feature type="transmembrane region" description="Helical" evidence="1">
    <location>
        <begin position="88"/>
        <end position="106"/>
    </location>
</feature>
<evidence type="ECO:0000256" key="1">
    <source>
        <dbReference type="SAM" id="Phobius"/>
    </source>
</evidence>
<dbReference type="SUPFAM" id="SSF50998">
    <property type="entry name" value="Quinoprotein alcohol dehydrogenase-like"/>
    <property type="match status" value="1"/>
</dbReference>
<reference evidence="2 3" key="1">
    <citation type="submission" date="2020-07" db="EMBL/GenBank/DDBJ databases">
        <title>Spirosoma foliorum sp. nov., isolated from the leaves on the Nejang mountain Korea, Republic of.</title>
        <authorList>
            <person name="Ho H."/>
            <person name="Lee Y.-J."/>
            <person name="Nurcahyanto D.-A."/>
            <person name="Kim S.-G."/>
        </authorList>
    </citation>
    <scope>NUCLEOTIDE SEQUENCE [LARGE SCALE GENOMIC DNA]</scope>
    <source>
        <strain evidence="2 3">PL0136</strain>
    </source>
</reference>
<dbReference type="AlphaFoldDB" id="A0A7G5GQD5"/>
<evidence type="ECO:0000313" key="2">
    <source>
        <dbReference type="EMBL" id="QMW01077.1"/>
    </source>
</evidence>
<keyword evidence="1" id="KW-0812">Transmembrane</keyword>
<proteinExistence type="predicted"/>
<dbReference type="InterPro" id="IPR015943">
    <property type="entry name" value="WD40/YVTN_repeat-like_dom_sf"/>
</dbReference>
<keyword evidence="1" id="KW-1133">Transmembrane helix</keyword>
<name>A0A7G5GQD5_9BACT</name>
<dbReference type="EMBL" id="CP059732">
    <property type="protein sequence ID" value="QMW01077.1"/>
    <property type="molecule type" value="Genomic_DNA"/>
</dbReference>
<protein>
    <submittedName>
        <fullName evidence="2">Uncharacterized protein</fullName>
    </submittedName>
</protein>
<organism evidence="2 3">
    <name type="scientific">Spirosoma foliorum</name>
    <dbReference type="NCBI Taxonomy" id="2710596"/>
    <lineage>
        <taxon>Bacteria</taxon>
        <taxon>Pseudomonadati</taxon>
        <taxon>Bacteroidota</taxon>
        <taxon>Cytophagia</taxon>
        <taxon>Cytophagales</taxon>
        <taxon>Cytophagaceae</taxon>
        <taxon>Spirosoma</taxon>
    </lineage>
</organism>
<dbReference type="InterPro" id="IPR011047">
    <property type="entry name" value="Quinoprotein_ADH-like_sf"/>
</dbReference>
<gene>
    <name evidence="2" type="ORF">H3H32_24305</name>
</gene>